<dbReference type="RefSeq" id="WP_284205719.1">
    <property type="nucleotide sequence ID" value="NZ_BSPQ01000026.1"/>
</dbReference>
<accession>A0ABQ6E6F9</accession>
<keyword evidence="2 3" id="KW-0808">Transferase</keyword>
<dbReference type="Pfam" id="PF00581">
    <property type="entry name" value="Rhodanese"/>
    <property type="match status" value="1"/>
</dbReference>
<evidence type="ECO:0000256" key="1">
    <source>
        <dbReference type="ARBA" id="ARBA00022490"/>
    </source>
</evidence>
<dbReference type="InterPro" id="IPR001763">
    <property type="entry name" value="Rhodanese-like_dom"/>
</dbReference>
<dbReference type="EMBL" id="BSPQ01000026">
    <property type="protein sequence ID" value="GLS92611.1"/>
    <property type="molecule type" value="Genomic_DNA"/>
</dbReference>
<feature type="active site" description="Cysteine persulfide intermediate" evidence="3">
    <location>
        <position position="65"/>
    </location>
</feature>
<dbReference type="Gene3D" id="3.40.250.10">
    <property type="entry name" value="Rhodanese-like domain"/>
    <property type="match status" value="1"/>
</dbReference>
<comment type="function">
    <text evidence="3">Transferase that catalyzes the transfer of sulfur from thiosulfate to thiophilic acceptors such as cyanide or dithiols. May function in a CysM-independent thiosulfate assimilation pathway by catalyzing the conversion of thiosulfate to sulfite, which can then be used for L-cysteine biosynthesis.</text>
</comment>
<dbReference type="InterPro" id="IPR023695">
    <property type="entry name" value="Thiosulf_sulfurTrfase"/>
</dbReference>
<evidence type="ECO:0000256" key="2">
    <source>
        <dbReference type="ARBA" id="ARBA00022679"/>
    </source>
</evidence>
<proteinExistence type="inferred from homology"/>
<dbReference type="SMART" id="SM00450">
    <property type="entry name" value="RHOD"/>
    <property type="match status" value="1"/>
</dbReference>
<evidence type="ECO:0000259" key="4">
    <source>
        <dbReference type="PROSITE" id="PS50206"/>
    </source>
</evidence>
<dbReference type="InterPro" id="IPR050229">
    <property type="entry name" value="GlpE_sulfurtransferase"/>
</dbReference>
<comment type="similarity">
    <text evidence="3">Belongs to the GlpE family.</text>
</comment>
<dbReference type="SUPFAM" id="SSF52821">
    <property type="entry name" value="Rhodanese/Cell cycle control phosphatase"/>
    <property type="match status" value="1"/>
</dbReference>
<sequence length="107" mass="12082">MPTFKLIEIAETIQRLQSEEAILVDTRDEQTFAADHVEGAFHLTNDTLKEFTDAVEFETPVFVVCYHGNSSKGVAQYLAEQGYENCYSVEGGMAMWRQLVPCEENAQ</sequence>
<comment type="catalytic activity">
    <reaction evidence="3">
        <text>thiosulfate + [thioredoxin]-dithiol = [thioredoxin]-disulfide + hydrogen sulfide + sulfite + 2 H(+)</text>
        <dbReference type="Rhea" id="RHEA:83859"/>
        <dbReference type="Rhea" id="RHEA-COMP:10698"/>
        <dbReference type="Rhea" id="RHEA-COMP:10700"/>
        <dbReference type="ChEBI" id="CHEBI:15378"/>
        <dbReference type="ChEBI" id="CHEBI:17359"/>
        <dbReference type="ChEBI" id="CHEBI:29919"/>
        <dbReference type="ChEBI" id="CHEBI:29950"/>
        <dbReference type="ChEBI" id="CHEBI:33542"/>
        <dbReference type="ChEBI" id="CHEBI:50058"/>
    </reaction>
</comment>
<dbReference type="Proteomes" id="UP001157353">
    <property type="component" value="Unassembled WGS sequence"/>
</dbReference>
<dbReference type="PANTHER" id="PTHR43031:SF6">
    <property type="entry name" value="THIOSULFATE SULFURTRANSFERASE GLPE"/>
    <property type="match status" value="1"/>
</dbReference>
<comment type="caution">
    <text evidence="5">The sequence shown here is derived from an EMBL/GenBank/DDBJ whole genome shotgun (WGS) entry which is preliminary data.</text>
</comment>
<feature type="domain" description="Rhodanese" evidence="4">
    <location>
        <begin position="17"/>
        <end position="105"/>
    </location>
</feature>
<name>A0ABQ6E6F9_9GAMM</name>
<gene>
    <name evidence="3 5" type="primary">glpE</name>
    <name evidence="5" type="ORF">GCM10007916_36830</name>
</gene>
<evidence type="ECO:0000313" key="5">
    <source>
        <dbReference type="EMBL" id="GLS92611.1"/>
    </source>
</evidence>
<dbReference type="CDD" id="cd01444">
    <property type="entry name" value="GlpE_ST"/>
    <property type="match status" value="1"/>
</dbReference>
<dbReference type="PANTHER" id="PTHR43031">
    <property type="entry name" value="FAD-DEPENDENT OXIDOREDUCTASE"/>
    <property type="match status" value="1"/>
</dbReference>
<dbReference type="PROSITE" id="PS50206">
    <property type="entry name" value="RHODANESE_3"/>
    <property type="match status" value="1"/>
</dbReference>
<dbReference type="EC" id="2.8.1.1" evidence="3"/>
<dbReference type="HAMAP" id="MF_01009">
    <property type="entry name" value="Thiosulf_sulfurtr"/>
    <property type="match status" value="1"/>
</dbReference>
<organism evidence="5 6">
    <name type="scientific">Psychromonas marina</name>
    <dbReference type="NCBI Taxonomy" id="88364"/>
    <lineage>
        <taxon>Bacteria</taxon>
        <taxon>Pseudomonadati</taxon>
        <taxon>Pseudomonadota</taxon>
        <taxon>Gammaproteobacteria</taxon>
        <taxon>Alteromonadales</taxon>
        <taxon>Psychromonadaceae</taxon>
        <taxon>Psychromonas</taxon>
    </lineage>
</organism>
<comment type="catalytic activity">
    <reaction evidence="3">
        <text>thiosulfate + hydrogen cyanide = thiocyanate + sulfite + 2 H(+)</text>
        <dbReference type="Rhea" id="RHEA:16881"/>
        <dbReference type="ChEBI" id="CHEBI:15378"/>
        <dbReference type="ChEBI" id="CHEBI:17359"/>
        <dbReference type="ChEBI" id="CHEBI:18022"/>
        <dbReference type="ChEBI" id="CHEBI:18407"/>
        <dbReference type="ChEBI" id="CHEBI:33542"/>
        <dbReference type="EC" id="2.8.1.1"/>
    </reaction>
</comment>
<reference evidence="6" key="1">
    <citation type="journal article" date="2019" name="Int. J. Syst. Evol. Microbiol.">
        <title>The Global Catalogue of Microorganisms (GCM) 10K type strain sequencing project: providing services to taxonomists for standard genome sequencing and annotation.</title>
        <authorList>
            <consortium name="The Broad Institute Genomics Platform"/>
            <consortium name="The Broad Institute Genome Sequencing Center for Infectious Disease"/>
            <person name="Wu L."/>
            <person name="Ma J."/>
        </authorList>
    </citation>
    <scope>NUCLEOTIDE SEQUENCE [LARGE SCALE GENOMIC DNA]</scope>
    <source>
        <strain evidence="6">NBRC 103166</strain>
    </source>
</reference>
<evidence type="ECO:0000313" key="6">
    <source>
        <dbReference type="Proteomes" id="UP001157353"/>
    </source>
</evidence>
<comment type="subcellular location">
    <subcellularLocation>
        <location evidence="3">Cytoplasm</location>
    </subcellularLocation>
</comment>
<evidence type="ECO:0000256" key="3">
    <source>
        <dbReference type="HAMAP-Rule" id="MF_01009"/>
    </source>
</evidence>
<keyword evidence="6" id="KW-1185">Reference proteome</keyword>
<keyword evidence="1 3" id="KW-0963">Cytoplasm</keyword>
<dbReference type="InterPro" id="IPR036873">
    <property type="entry name" value="Rhodanese-like_dom_sf"/>
</dbReference>
<protein>
    <recommendedName>
        <fullName evidence="3">Thiosulfate sulfurtransferase GlpE</fullName>
        <ecNumber evidence="3">2.8.1.1</ecNumber>
    </recommendedName>
</protein>
<dbReference type="NCBIfam" id="NF001195">
    <property type="entry name" value="PRK00162.1"/>
    <property type="match status" value="1"/>
</dbReference>